<evidence type="ECO:0000313" key="9">
    <source>
        <dbReference type="Proteomes" id="UP000015101"/>
    </source>
</evidence>
<dbReference type="NCBIfam" id="TIGR01664">
    <property type="entry name" value="DNA-3'-Pase"/>
    <property type="match status" value="1"/>
</dbReference>
<dbReference type="CDD" id="cd01625">
    <property type="entry name" value="HAD_PNP"/>
    <property type="match status" value="1"/>
</dbReference>
<keyword evidence="3" id="KW-0378">Hydrolase</keyword>
<comment type="subcellular location">
    <subcellularLocation>
        <location evidence="1">Nucleus</location>
    </subcellularLocation>
</comment>
<dbReference type="FunFam" id="3.40.50.300:FF:000737">
    <property type="entry name" value="Bifunctional polynucleotide phosphatase/kinase"/>
    <property type="match status" value="1"/>
</dbReference>
<gene>
    <name evidence="8" type="primary">20195069</name>
    <name evidence="7" type="ORF">HELRODRAFT_109229</name>
</gene>
<evidence type="ECO:0000259" key="6">
    <source>
        <dbReference type="Pfam" id="PF17913"/>
    </source>
</evidence>
<dbReference type="InterPro" id="IPR041388">
    <property type="entry name" value="FHA_2"/>
</dbReference>
<dbReference type="GO" id="GO:0046403">
    <property type="term" value="F:polynucleotide 3'-phosphatase activity"/>
    <property type="evidence" value="ECO:0000318"/>
    <property type="project" value="GO_Central"/>
</dbReference>
<dbReference type="GO" id="GO:0005634">
    <property type="term" value="C:nucleus"/>
    <property type="evidence" value="ECO:0007669"/>
    <property type="project" value="UniProtKB-SubCell"/>
</dbReference>
<evidence type="ECO:0000256" key="3">
    <source>
        <dbReference type="ARBA" id="ARBA00022801"/>
    </source>
</evidence>
<dbReference type="Gene3D" id="3.40.50.1000">
    <property type="entry name" value="HAD superfamily/HAD-like"/>
    <property type="match status" value="1"/>
</dbReference>
<reference evidence="9" key="1">
    <citation type="submission" date="2012-12" db="EMBL/GenBank/DDBJ databases">
        <authorList>
            <person name="Hellsten U."/>
            <person name="Grimwood J."/>
            <person name="Chapman J.A."/>
            <person name="Shapiro H."/>
            <person name="Aerts A."/>
            <person name="Otillar R.P."/>
            <person name="Terry A.Y."/>
            <person name="Boore J.L."/>
            <person name="Simakov O."/>
            <person name="Marletaz F."/>
            <person name="Cho S.-J."/>
            <person name="Edsinger-Gonzales E."/>
            <person name="Havlak P."/>
            <person name="Kuo D.-H."/>
            <person name="Larsson T."/>
            <person name="Lv J."/>
            <person name="Arendt D."/>
            <person name="Savage R."/>
            <person name="Osoegawa K."/>
            <person name="de Jong P."/>
            <person name="Lindberg D.R."/>
            <person name="Seaver E.C."/>
            <person name="Weisblat D.A."/>
            <person name="Putnam N.H."/>
            <person name="Grigoriev I.V."/>
            <person name="Rokhsar D.S."/>
        </authorList>
    </citation>
    <scope>NUCLEOTIDE SEQUENCE</scope>
</reference>
<dbReference type="Pfam" id="PF13671">
    <property type="entry name" value="AAA_33"/>
    <property type="match status" value="1"/>
</dbReference>
<dbReference type="AlphaFoldDB" id="T1EER7"/>
<dbReference type="RefSeq" id="XP_009011214.1">
    <property type="nucleotide sequence ID" value="XM_009012966.1"/>
</dbReference>
<dbReference type="InterPro" id="IPR023214">
    <property type="entry name" value="HAD_sf"/>
</dbReference>
<keyword evidence="4" id="KW-0234">DNA repair</keyword>
<dbReference type="InterPro" id="IPR008984">
    <property type="entry name" value="SMAD_FHA_dom_sf"/>
</dbReference>
<dbReference type="STRING" id="6412.T1EER7"/>
<dbReference type="GO" id="GO:0046404">
    <property type="term" value="F:ATP-dependent polydeoxyribonucleotide 5'-hydroxyl-kinase activity"/>
    <property type="evidence" value="ECO:0000318"/>
    <property type="project" value="GO_Central"/>
</dbReference>
<dbReference type="Gene3D" id="2.60.200.20">
    <property type="match status" value="1"/>
</dbReference>
<dbReference type="GeneID" id="20195069"/>
<dbReference type="SUPFAM" id="SSF56784">
    <property type="entry name" value="HAD-like"/>
    <property type="match status" value="1"/>
</dbReference>
<dbReference type="InterPro" id="IPR036412">
    <property type="entry name" value="HAD-like_sf"/>
</dbReference>
<dbReference type="HOGENOM" id="CLU_014938_1_1_1"/>
<organism evidence="8 9">
    <name type="scientific">Helobdella robusta</name>
    <name type="common">Californian leech</name>
    <dbReference type="NCBI Taxonomy" id="6412"/>
    <lineage>
        <taxon>Eukaryota</taxon>
        <taxon>Metazoa</taxon>
        <taxon>Spiralia</taxon>
        <taxon>Lophotrochozoa</taxon>
        <taxon>Annelida</taxon>
        <taxon>Clitellata</taxon>
        <taxon>Hirudinea</taxon>
        <taxon>Rhynchobdellida</taxon>
        <taxon>Glossiphoniidae</taxon>
        <taxon>Helobdella</taxon>
    </lineage>
</organism>
<dbReference type="EMBL" id="AMQM01002784">
    <property type="status" value="NOT_ANNOTATED_CDS"/>
    <property type="molecule type" value="Genomic_DNA"/>
</dbReference>
<protein>
    <recommendedName>
        <fullName evidence="6">PNK FHA domain-containing protein</fullName>
    </recommendedName>
</protein>
<dbReference type="OrthoDB" id="19045at2759"/>
<dbReference type="GO" id="GO:0006281">
    <property type="term" value="P:DNA repair"/>
    <property type="evidence" value="ECO:0000318"/>
    <property type="project" value="GO_Central"/>
</dbReference>
<evidence type="ECO:0000256" key="5">
    <source>
        <dbReference type="ARBA" id="ARBA00023242"/>
    </source>
</evidence>
<dbReference type="OMA" id="HCRHNER"/>
<dbReference type="SUPFAM" id="SSF49879">
    <property type="entry name" value="SMAD/FHA domain"/>
    <property type="match status" value="1"/>
</dbReference>
<dbReference type="SUPFAM" id="SSF52540">
    <property type="entry name" value="P-loop containing nucleoside triphosphate hydrolases"/>
    <property type="match status" value="1"/>
</dbReference>
<dbReference type="EnsemblMetazoa" id="HelroT109229">
    <property type="protein sequence ID" value="HelroP109229"/>
    <property type="gene ID" value="HelroG109229"/>
</dbReference>
<dbReference type="EMBL" id="KB095858">
    <property type="protein sequence ID" value="ESO10945.1"/>
    <property type="molecule type" value="Genomic_DNA"/>
</dbReference>
<dbReference type="eggNOG" id="KOG2134">
    <property type="taxonomic scope" value="Eukaryota"/>
</dbReference>
<evidence type="ECO:0000256" key="1">
    <source>
        <dbReference type="ARBA" id="ARBA00004123"/>
    </source>
</evidence>
<proteinExistence type="predicted"/>
<sequence length="510" mass="58610">MKWKISLISSSANHEPISLSHNELITLGRDRLTKITDAKVSRKQVELVADCDSEDGHVVVSLVGKFAQLNDEVLKKNRKYIMKSGDMLSLKTNGFKYELKVETAGSANEKRLKNKFKSDDPDTDANTSSKALQPLVKAFWEEVDDGHLLVYHSEGLVSRAKIAGFDLDDTVITTKSGKVYPENMLDWKFLFHDVPKKLETLHQDGYKIALFSNQLGIKRGKIEAKDFKEKLEKVVKQLGVPVQAYIATGTGFYRKPCHGMWKRLIGSNDNIEINLAESFFVGDAAGRPKDWLPKKKKDFSCSDRLFSMNNGLKFQTPDEYFIGQKPAKFTLPDFIVFTLFVEDFFYNSSFLLQIIVMVGCPASGKSYFVKTYLVPLGYQRINRDTLGTWQKCVKKCEDALKMKEKVVVDNTNPDVESREKYLKVARQMNVRCRCFVMTSSFEHSRHNEKFREMTDKQHQQINEMVFNSFKSKFKEPDLSEGFDEIVHVNFIPKFATEKDRSLYNQYLLEK</sequence>
<dbReference type="CTD" id="20195069"/>
<dbReference type="FunFam" id="3.40.50.1000:FF:000078">
    <property type="entry name" value="Bifunctional polynucleotide phosphatase/kinase"/>
    <property type="match status" value="1"/>
</dbReference>
<dbReference type="KEGG" id="hro:HELRODRAFT_109229"/>
<dbReference type="Pfam" id="PF17913">
    <property type="entry name" value="FHA_2"/>
    <property type="match status" value="1"/>
</dbReference>
<evidence type="ECO:0000313" key="8">
    <source>
        <dbReference type="EnsemblMetazoa" id="HelroP109229"/>
    </source>
</evidence>
<keyword evidence="2" id="KW-0227">DNA damage</keyword>
<name>T1EER7_HELRO</name>
<evidence type="ECO:0000313" key="7">
    <source>
        <dbReference type="EMBL" id="ESO10945.1"/>
    </source>
</evidence>
<dbReference type="PANTHER" id="PTHR12083:SF9">
    <property type="entry name" value="BIFUNCTIONAL POLYNUCLEOTIDE PHOSPHATASE_KINASE"/>
    <property type="match status" value="1"/>
</dbReference>
<dbReference type="Pfam" id="PF08645">
    <property type="entry name" value="PNK3P"/>
    <property type="match status" value="1"/>
</dbReference>
<dbReference type="FunCoup" id="T1EER7">
    <property type="interactions" value="919"/>
</dbReference>
<dbReference type="InterPro" id="IPR006549">
    <property type="entry name" value="HAD-SF_hydro_IIIA"/>
</dbReference>
<dbReference type="InterPro" id="IPR013954">
    <property type="entry name" value="PNK3P"/>
</dbReference>
<dbReference type="InterPro" id="IPR027417">
    <property type="entry name" value="P-loop_NTPase"/>
</dbReference>
<feature type="domain" description="PNK FHA" evidence="6">
    <location>
        <begin position="7"/>
        <end position="66"/>
    </location>
</feature>
<evidence type="ECO:0000256" key="4">
    <source>
        <dbReference type="ARBA" id="ARBA00023204"/>
    </source>
</evidence>
<accession>T1EER7</accession>
<reference evidence="7 9" key="2">
    <citation type="journal article" date="2013" name="Nature">
        <title>Insights into bilaterian evolution from three spiralian genomes.</title>
        <authorList>
            <person name="Simakov O."/>
            <person name="Marletaz F."/>
            <person name="Cho S.J."/>
            <person name="Edsinger-Gonzales E."/>
            <person name="Havlak P."/>
            <person name="Hellsten U."/>
            <person name="Kuo D.H."/>
            <person name="Larsson T."/>
            <person name="Lv J."/>
            <person name="Arendt D."/>
            <person name="Savage R."/>
            <person name="Osoegawa K."/>
            <person name="de Jong P."/>
            <person name="Grimwood J."/>
            <person name="Chapman J.A."/>
            <person name="Shapiro H."/>
            <person name="Aerts A."/>
            <person name="Otillar R.P."/>
            <person name="Terry A.Y."/>
            <person name="Boore J.L."/>
            <person name="Grigoriev I.V."/>
            <person name="Lindberg D.R."/>
            <person name="Seaver E.C."/>
            <person name="Weisblat D.A."/>
            <person name="Putnam N.H."/>
            <person name="Rokhsar D.S."/>
        </authorList>
    </citation>
    <scope>NUCLEOTIDE SEQUENCE</scope>
</reference>
<dbReference type="NCBIfam" id="TIGR01662">
    <property type="entry name" value="HAD-SF-IIIA"/>
    <property type="match status" value="1"/>
</dbReference>
<evidence type="ECO:0000256" key="2">
    <source>
        <dbReference type="ARBA" id="ARBA00022763"/>
    </source>
</evidence>
<dbReference type="PANTHER" id="PTHR12083">
    <property type="entry name" value="BIFUNCTIONAL POLYNUCLEOTIDE PHOSPHATASE/KINASE"/>
    <property type="match status" value="1"/>
</dbReference>
<dbReference type="Proteomes" id="UP000015101">
    <property type="component" value="Unassembled WGS sequence"/>
</dbReference>
<keyword evidence="9" id="KW-1185">Reference proteome</keyword>
<dbReference type="Gene3D" id="3.40.50.300">
    <property type="entry name" value="P-loop containing nucleotide triphosphate hydrolases"/>
    <property type="match status" value="1"/>
</dbReference>
<dbReference type="InterPro" id="IPR006551">
    <property type="entry name" value="Polynucleotide_phosphatase"/>
</dbReference>
<keyword evidence="5" id="KW-0539">Nucleus</keyword>
<reference evidence="8" key="3">
    <citation type="submission" date="2015-06" db="UniProtKB">
        <authorList>
            <consortium name="EnsemblMetazoa"/>
        </authorList>
    </citation>
    <scope>IDENTIFICATION</scope>
</reference>
<dbReference type="InParanoid" id="T1EER7"/>